<feature type="compositionally biased region" description="Polar residues" evidence="1">
    <location>
        <begin position="1"/>
        <end position="28"/>
    </location>
</feature>
<keyword evidence="2" id="KW-0812">Transmembrane</keyword>
<organism evidence="3 4">
    <name type="scientific">Phlyctema vagabunda</name>
    <dbReference type="NCBI Taxonomy" id="108571"/>
    <lineage>
        <taxon>Eukaryota</taxon>
        <taxon>Fungi</taxon>
        <taxon>Dikarya</taxon>
        <taxon>Ascomycota</taxon>
        <taxon>Pezizomycotina</taxon>
        <taxon>Leotiomycetes</taxon>
        <taxon>Helotiales</taxon>
        <taxon>Dermateaceae</taxon>
        <taxon>Phlyctema</taxon>
    </lineage>
</organism>
<comment type="caution">
    <text evidence="3">The sequence shown here is derived from an EMBL/GenBank/DDBJ whole genome shotgun (WGS) entry which is preliminary data.</text>
</comment>
<dbReference type="InterPro" id="IPR018750">
    <property type="entry name" value="DUF2306_membrane"/>
</dbReference>
<keyword evidence="2" id="KW-0472">Membrane</keyword>
<evidence type="ECO:0000256" key="1">
    <source>
        <dbReference type="SAM" id="MobiDB-lite"/>
    </source>
</evidence>
<dbReference type="EMBL" id="JBFCZG010000003">
    <property type="protein sequence ID" value="KAL3424405.1"/>
    <property type="molecule type" value="Genomic_DNA"/>
</dbReference>
<reference evidence="3 4" key="1">
    <citation type="submission" date="2024-06" db="EMBL/GenBank/DDBJ databases">
        <title>Complete genome of Phlyctema vagabunda strain 19-DSS-EL-015.</title>
        <authorList>
            <person name="Fiorenzani C."/>
        </authorList>
    </citation>
    <scope>NUCLEOTIDE SEQUENCE [LARGE SCALE GENOMIC DNA]</scope>
    <source>
        <strain evidence="3 4">19-DSS-EL-015</strain>
    </source>
</reference>
<gene>
    <name evidence="3" type="ORF">PVAG01_03686</name>
</gene>
<proteinExistence type="predicted"/>
<evidence type="ECO:0000313" key="4">
    <source>
        <dbReference type="Proteomes" id="UP001629113"/>
    </source>
</evidence>
<feature type="transmembrane region" description="Helical" evidence="2">
    <location>
        <begin position="109"/>
        <end position="133"/>
    </location>
</feature>
<dbReference type="Pfam" id="PF10067">
    <property type="entry name" value="DUF2306"/>
    <property type="match status" value="1"/>
</dbReference>
<feature type="transmembrane region" description="Helical" evidence="2">
    <location>
        <begin position="299"/>
        <end position="318"/>
    </location>
</feature>
<feature type="region of interest" description="Disordered" evidence="1">
    <location>
        <begin position="1"/>
        <end position="34"/>
    </location>
</feature>
<dbReference type="Proteomes" id="UP001629113">
    <property type="component" value="Unassembled WGS sequence"/>
</dbReference>
<keyword evidence="4" id="KW-1185">Reference proteome</keyword>
<evidence type="ECO:0008006" key="5">
    <source>
        <dbReference type="Google" id="ProtNLM"/>
    </source>
</evidence>
<evidence type="ECO:0000313" key="3">
    <source>
        <dbReference type="EMBL" id="KAL3424405.1"/>
    </source>
</evidence>
<feature type="region of interest" description="Disordered" evidence="1">
    <location>
        <begin position="340"/>
        <end position="365"/>
    </location>
</feature>
<feature type="transmembrane region" description="Helical" evidence="2">
    <location>
        <begin position="175"/>
        <end position="195"/>
    </location>
</feature>
<evidence type="ECO:0000256" key="2">
    <source>
        <dbReference type="SAM" id="Phobius"/>
    </source>
</evidence>
<accession>A0ABR4PM46</accession>
<feature type="transmembrane region" description="Helical" evidence="2">
    <location>
        <begin position="56"/>
        <end position="75"/>
    </location>
</feature>
<name>A0ABR4PM46_9HELO</name>
<protein>
    <recommendedName>
        <fullName evidence="5">DUF2306 domain-containing protein</fullName>
    </recommendedName>
</protein>
<sequence>MEMHSNPSRGESTWSDQAPKHSLQSQESGGDIPEQHPGKFVAFMRKIYRPLGFQKGYNFPLWFIFAGAMFGFSLARSSYMNISGDAYNSYKNGASPGEWYWYRRDHYRIGITMHIVTVIPAGLLMVWQFVPVIRHKALIVHRINGYVIMVLVLFSLIGALMIARRAFGGTAETQAGIGALVILTFTSMVMAWLNIKRLQIDQHRAWMLRGMFYLGTIITLRIIMVISAFAMTAMNNYYTTMPCDEILYLHDGNQAELLRIYPQCSDIAALEGGRVVVKASMTGGYSENVGASLGLPFGMALWLALLMHLIGVEMYLSLTTRETERLRQVSYERQLERGFKNPGSAGLTSDRWGDVQPWTPARVGK</sequence>
<keyword evidence="2" id="KW-1133">Transmembrane helix</keyword>
<feature type="transmembrane region" description="Helical" evidence="2">
    <location>
        <begin position="207"/>
        <end position="231"/>
    </location>
</feature>
<feature type="transmembrane region" description="Helical" evidence="2">
    <location>
        <begin position="145"/>
        <end position="163"/>
    </location>
</feature>